<reference evidence="2" key="1">
    <citation type="submission" date="2023-06" db="EMBL/GenBank/DDBJ databases">
        <authorList>
            <person name="Delattre M."/>
        </authorList>
    </citation>
    <scope>NUCLEOTIDE SEQUENCE</scope>
    <source>
        <strain evidence="2">AF72</strain>
    </source>
</reference>
<evidence type="ECO:0000256" key="1">
    <source>
        <dbReference type="SAM" id="SignalP"/>
    </source>
</evidence>
<dbReference type="AlphaFoldDB" id="A0AA36G2S0"/>
<gene>
    <name evidence="2" type="ORF">MSPICULIGERA_LOCUS14375</name>
</gene>
<name>A0AA36G2S0_9BILA</name>
<evidence type="ECO:0000313" key="2">
    <source>
        <dbReference type="EMBL" id="CAJ0576076.1"/>
    </source>
</evidence>
<organism evidence="2 3">
    <name type="scientific">Mesorhabditis spiculigera</name>
    <dbReference type="NCBI Taxonomy" id="96644"/>
    <lineage>
        <taxon>Eukaryota</taxon>
        <taxon>Metazoa</taxon>
        <taxon>Ecdysozoa</taxon>
        <taxon>Nematoda</taxon>
        <taxon>Chromadorea</taxon>
        <taxon>Rhabditida</taxon>
        <taxon>Rhabditina</taxon>
        <taxon>Rhabditomorpha</taxon>
        <taxon>Rhabditoidea</taxon>
        <taxon>Rhabditidae</taxon>
        <taxon>Mesorhabditinae</taxon>
        <taxon>Mesorhabditis</taxon>
    </lineage>
</organism>
<feature type="non-terminal residue" evidence="2">
    <location>
        <position position="1"/>
    </location>
</feature>
<dbReference type="Proteomes" id="UP001177023">
    <property type="component" value="Unassembled WGS sequence"/>
</dbReference>
<feature type="signal peptide" evidence="1">
    <location>
        <begin position="1"/>
        <end position="19"/>
    </location>
</feature>
<feature type="chain" id="PRO_5041261729" evidence="1">
    <location>
        <begin position="20"/>
        <end position="98"/>
    </location>
</feature>
<dbReference type="EMBL" id="CATQJA010002642">
    <property type="protein sequence ID" value="CAJ0576076.1"/>
    <property type="molecule type" value="Genomic_DNA"/>
</dbReference>
<sequence length="98" mass="11027">MGEYYWIFLLLATVAVVSPLQTADELHHLRSKRQIHPIRCTVDSDCHKGQVCQGKWLCGNFPKPGSCLNDADCMDGLLCRIYPDGESSCIPPRPPWEP</sequence>
<accession>A0AA36G2S0</accession>
<proteinExistence type="predicted"/>
<evidence type="ECO:0000313" key="3">
    <source>
        <dbReference type="Proteomes" id="UP001177023"/>
    </source>
</evidence>
<keyword evidence="3" id="KW-1185">Reference proteome</keyword>
<comment type="caution">
    <text evidence="2">The sequence shown here is derived from an EMBL/GenBank/DDBJ whole genome shotgun (WGS) entry which is preliminary data.</text>
</comment>
<protein>
    <submittedName>
        <fullName evidence="2">Uncharacterized protein</fullName>
    </submittedName>
</protein>
<keyword evidence="1" id="KW-0732">Signal</keyword>